<sequence length="86" mass="8846">MIRLIVRTRPAHGDARRYRAGLGPFGREPLEVEVTPAQAEALRADPALLVAEADGAADAGAPAAKPAPPPAAARTRRKNGAEASNG</sequence>
<feature type="region of interest" description="Disordered" evidence="1">
    <location>
        <begin position="56"/>
        <end position="86"/>
    </location>
</feature>
<organism evidence="2 3">
    <name type="scientific">Tepidicella xavieri</name>
    <dbReference type="NCBI Taxonomy" id="360241"/>
    <lineage>
        <taxon>Bacteria</taxon>
        <taxon>Pseudomonadati</taxon>
        <taxon>Pseudomonadota</taxon>
        <taxon>Betaproteobacteria</taxon>
        <taxon>Burkholderiales</taxon>
        <taxon>Tepidicella</taxon>
    </lineage>
</organism>
<dbReference type="AlphaFoldDB" id="A0A4R6U3C6"/>
<evidence type="ECO:0000313" key="2">
    <source>
        <dbReference type="EMBL" id="TDQ40968.1"/>
    </source>
</evidence>
<proteinExistence type="predicted"/>
<evidence type="ECO:0000256" key="1">
    <source>
        <dbReference type="SAM" id="MobiDB-lite"/>
    </source>
</evidence>
<protein>
    <recommendedName>
        <fullName evidence="4">Mu-like prophage FluMu N-terminal domain-containing protein</fullName>
    </recommendedName>
</protein>
<dbReference type="OrthoDB" id="9376339at2"/>
<name>A0A4R6U3C6_9BURK</name>
<accession>A0A4R6U3C6</accession>
<dbReference type="EMBL" id="SNYL01000014">
    <property type="protein sequence ID" value="TDQ40968.1"/>
    <property type="molecule type" value="Genomic_DNA"/>
</dbReference>
<comment type="caution">
    <text evidence="2">The sequence shown here is derived from an EMBL/GenBank/DDBJ whole genome shotgun (WGS) entry which is preliminary data.</text>
</comment>
<evidence type="ECO:0008006" key="4">
    <source>
        <dbReference type="Google" id="ProtNLM"/>
    </source>
</evidence>
<keyword evidence="3" id="KW-1185">Reference proteome</keyword>
<dbReference type="SUPFAM" id="SSF160059">
    <property type="entry name" value="PriA/YqbF domain"/>
    <property type="match status" value="1"/>
</dbReference>
<dbReference type="Proteomes" id="UP000295510">
    <property type="component" value="Unassembled WGS sequence"/>
</dbReference>
<reference evidence="2 3" key="1">
    <citation type="submission" date="2019-03" db="EMBL/GenBank/DDBJ databases">
        <title>Genomic Encyclopedia of Type Strains, Phase IV (KMG-IV): sequencing the most valuable type-strain genomes for metagenomic binning, comparative biology and taxonomic classification.</title>
        <authorList>
            <person name="Goeker M."/>
        </authorList>
    </citation>
    <scope>NUCLEOTIDE SEQUENCE [LARGE SCALE GENOMIC DNA]</scope>
    <source>
        <strain evidence="2 3">DSM 19605</strain>
    </source>
</reference>
<gene>
    <name evidence="2" type="ORF">DFR43_11453</name>
</gene>
<evidence type="ECO:0000313" key="3">
    <source>
        <dbReference type="Proteomes" id="UP000295510"/>
    </source>
</evidence>
<dbReference type="RefSeq" id="WP_133598624.1">
    <property type="nucleotide sequence ID" value="NZ_SNYL01000014.1"/>
</dbReference>